<dbReference type="InterPro" id="IPR000157">
    <property type="entry name" value="TIR_dom"/>
</dbReference>
<organism evidence="2 3">
    <name type="scientific">Rhizobium viscosum</name>
    <name type="common">Arthrobacter viscosus</name>
    <dbReference type="NCBI Taxonomy" id="1673"/>
    <lineage>
        <taxon>Bacteria</taxon>
        <taxon>Pseudomonadati</taxon>
        <taxon>Pseudomonadota</taxon>
        <taxon>Alphaproteobacteria</taxon>
        <taxon>Hyphomicrobiales</taxon>
        <taxon>Rhizobiaceae</taxon>
        <taxon>Rhizobium/Agrobacterium group</taxon>
        <taxon>Rhizobium</taxon>
    </lineage>
</organism>
<dbReference type="RefSeq" id="WP_192732130.1">
    <property type="nucleotide sequence ID" value="NZ_BAAAVL010000010.1"/>
</dbReference>
<dbReference type="SUPFAM" id="SSF52200">
    <property type="entry name" value="Toll/Interleukin receptor TIR domain"/>
    <property type="match status" value="1"/>
</dbReference>
<dbReference type="Proteomes" id="UP000620262">
    <property type="component" value="Unassembled WGS sequence"/>
</dbReference>
<dbReference type="EMBL" id="JADBEC010000002">
    <property type="protein sequence ID" value="MBE1508546.1"/>
    <property type="molecule type" value="Genomic_DNA"/>
</dbReference>
<dbReference type="Pfam" id="PF13676">
    <property type="entry name" value="TIR_2"/>
    <property type="match status" value="1"/>
</dbReference>
<proteinExistence type="predicted"/>
<evidence type="ECO:0000313" key="2">
    <source>
        <dbReference type="EMBL" id="MBE1508546.1"/>
    </source>
</evidence>
<evidence type="ECO:0000313" key="3">
    <source>
        <dbReference type="Proteomes" id="UP000620262"/>
    </source>
</evidence>
<protein>
    <recommendedName>
        <fullName evidence="1">TIR domain-containing protein</fullName>
    </recommendedName>
</protein>
<evidence type="ECO:0000259" key="1">
    <source>
        <dbReference type="PROSITE" id="PS50104"/>
    </source>
</evidence>
<dbReference type="InterPro" id="IPR035897">
    <property type="entry name" value="Toll_tir_struct_dom_sf"/>
</dbReference>
<sequence length="566" mass="63975">MGAKSDQADETSLSNRVFMHDAFLSHRVGDGAGKLFEALSDRGCRIWYDNDEQITNRRVIEVMKEQFSSSRMVIAHLSRDFIPSPWTMLEILAALASEQECECTRLVLYTVDRERTADLEDFGFDEPMRRNIGVRRVFDDSSVDELAVFLRQANHGPTTDPSATRHAPLRRRRKLDRLAQALEKLGKDEASHIDDEKPVTPRDRADLYGHLLLDHFRAESGHYVAASYELFGFRCGEAVAAEDGEPRTGPCLAVTRAIGCLAVESERGDDRANAYMLLEMLARHYADKLAARFLRAAIAREHDWTIARCVMPDARGNCEWWPVRLHGVEQERLMSLEQGLSYVEPELRPLLADTVRLKLMGKTNLRVGDLPDEYQVDLELHWLAVVIDAYACEPTTWGSKLTEAGSVGGGGTEIELCMRRLFPIVARQLEPFESGQNENMFIRILNSCEKTIGSLIDVSERNGGRPLSEFNTFFVDYLLPLLGLFVQYGEFDHAVDVASRAITIIGRKLPHEAEAYRALISDCTDARARETPRTSMPLHCEFGRIENSSTSFRNLWPTAASLDYRK</sequence>
<dbReference type="PROSITE" id="PS50104">
    <property type="entry name" value="TIR"/>
    <property type="match status" value="1"/>
</dbReference>
<accession>A0ABR9IZ91</accession>
<dbReference type="Gene3D" id="3.40.50.10140">
    <property type="entry name" value="Toll/interleukin-1 receptor homology (TIR) domain"/>
    <property type="match status" value="1"/>
</dbReference>
<keyword evidence="3" id="KW-1185">Reference proteome</keyword>
<reference evidence="2 3" key="1">
    <citation type="submission" date="2020-10" db="EMBL/GenBank/DDBJ databases">
        <title>Sequencing the genomes of 1000 actinobacteria strains.</title>
        <authorList>
            <person name="Klenk H.-P."/>
        </authorList>
    </citation>
    <scope>NUCLEOTIDE SEQUENCE [LARGE SCALE GENOMIC DNA]</scope>
    <source>
        <strain evidence="2 3">DSM 7307</strain>
    </source>
</reference>
<name>A0ABR9IZ91_RHIVS</name>
<comment type="caution">
    <text evidence="2">The sequence shown here is derived from an EMBL/GenBank/DDBJ whole genome shotgun (WGS) entry which is preliminary data.</text>
</comment>
<feature type="domain" description="TIR" evidence="1">
    <location>
        <begin position="18"/>
        <end position="141"/>
    </location>
</feature>
<gene>
    <name evidence="2" type="ORF">H4W29_005791</name>
</gene>